<organism evidence="4 5">
    <name type="scientific">Mitosporidium daphniae</name>
    <dbReference type="NCBI Taxonomy" id="1485682"/>
    <lineage>
        <taxon>Eukaryota</taxon>
        <taxon>Fungi</taxon>
        <taxon>Fungi incertae sedis</taxon>
        <taxon>Microsporidia</taxon>
        <taxon>Mitosporidium</taxon>
    </lineage>
</organism>
<dbReference type="Gene3D" id="3.30.1010.10">
    <property type="entry name" value="Phosphatidylinositol 3-kinase Catalytic Subunit, Chain A, domain 4"/>
    <property type="match status" value="1"/>
</dbReference>
<evidence type="ECO:0000313" key="4">
    <source>
        <dbReference type="EMBL" id="KGG51933.1"/>
    </source>
</evidence>
<dbReference type="GeneID" id="25259187"/>
<evidence type="ECO:0000256" key="1">
    <source>
        <dbReference type="ARBA" id="ARBA00022679"/>
    </source>
</evidence>
<protein>
    <recommendedName>
        <fullName evidence="3">PI3K/PI4K catalytic domain-containing protein</fullName>
    </recommendedName>
</protein>
<dbReference type="InterPro" id="IPR011009">
    <property type="entry name" value="Kinase-like_dom_sf"/>
</dbReference>
<keyword evidence="2" id="KW-0418">Kinase</keyword>
<proteinExistence type="predicted"/>
<dbReference type="InterPro" id="IPR018936">
    <property type="entry name" value="PI3/4_kinase_CS"/>
</dbReference>
<dbReference type="Pfam" id="PF00454">
    <property type="entry name" value="PI3_PI4_kinase"/>
    <property type="match status" value="1"/>
</dbReference>
<dbReference type="InterPro" id="IPR015433">
    <property type="entry name" value="PI3/4_kinase"/>
</dbReference>
<dbReference type="GO" id="GO:0016020">
    <property type="term" value="C:membrane"/>
    <property type="evidence" value="ECO:0007669"/>
    <property type="project" value="TreeGrafter"/>
</dbReference>
<name>A0A098VSA6_9MICR</name>
<feature type="domain" description="PI3K/PI4K catalytic" evidence="3">
    <location>
        <begin position="530"/>
        <end position="802"/>
    </location>
</feature>
<dbReference type="HOGENOM" id="CLU_002446_2_0_1"/>
<dbReference type="GO" id="GO:0046854">
    <property type="term" value="P:phosphatidylinositol phosphate biosynthetic process"/>
    <property type="evidence" value="ECO:0007669"/>
    <property type="project" value="InterPro"/>
</dbReference>
<dbReference type="SMART" id="SM00146">
    <property type="entry name" value="PI3Kc"/>
    <property type="match status" value="1"/>
</dbReference>
<dbReference type="EMBL" id="JMKJ01000155">
    <property type="protein sequence ID" value="KGG51933.1"/>
    <property type="molecule type" value="Genomic_DNA"/>
</dbReference>
<sequence>MTKCEWENFQNLTPDWWISQVLFFSDHMQSLLLRLFESDFFNTWIAVSYLYKYLDPGIQEYLCKRLSEQPISEISFLLPQLWFVLPLLIVLWLLESYEADFAEKKIATYIGRISKLKARFHSSLLQNDTESLALTPLPPIGASCPLKISPYSIKSVFVGMGAIAASIVSPQGLEEIRRFSLQQGLSTLFKVDGGSPDRAQGHTNLTQKSMATILKAIAEKINPSWDEFYVGKAFSLQRSLSKLETAFSKVPISTLKSLPRSTTSLERPESRPCLQQDNLSASLPASSSLSNSIADAEENSLPLFFSEPKLCADIQSTHYYHSEMAFISALTEISERLFRIPKSSRQKALQAELSLLNHNLPANVCIPFWCSECLRNSAVPHARILRICPTEAVVLNSAERVPFMILIETESNCTSESPLEADSFSSSSSSDVELLRDNEPSYSMLNSTSACEFYDKMRTAAILLAQLHQMTLTKNLNPATISTIRSRIIKEMELLDLQKLKSSSEASGAASFISVGNDKCQNIVNDLALVKDQMLHEDPSYKMKRVQLSSPFGGRSGWALHSLIVKSSADLRQELLAVQIIKEMLCIWKDSLEPSEEVWLKYSKLPSPVERDSIEPLSENLIHAVDSELQYCILEEGDVNVEVPNYPQSYTLLTYFIKVSLHRGGSITFRHNGNILIDSSGHLIHIDFGFMLSNSPGYVGFESAPFKLLSEWVDILGGAESPLFQYEFRDRFVKAFLALRKHSERILLLVEMMMKDSSLACFYSGADIALYHLRERFVLSYTDAEVVEYVEKLISASYDNIFTKLYDSFQYYSNGIL</sequence>
<reference evidence="4 5" key="1">
    <citation type="submission" date="2014-04" db="EMBL/GenBank/DDBJ databases">
        <title>A new species of microsporidia sheds light on the evolution of extreme parasitism.</title>
        <authorList>
            <person name="Haag K.L."/>
            <person name="James T.Y."/>
            <person name="Larsson R."/>
            <person name="Schaer T.M."/>
            <person name="Refardt D."/>
            <person name="Pombert J.-F."/>
            <person name="Ebert D."/>
        </authorList>
    </citation>
    <scope>NUCLEOTIDE SEQUENCE [LARGE SCALE GENOMIC DNA]</scope>
    <source>
        <strain evidence="4 5">UGP3</strain>
        <tissue evidence="4">Spores</tissue>
    </source>
</reference>
<evidence type="ECO:0000259" key="3">
    <source>
        <dbReference type="PROSITE" id="PS50290"/>
    </source>
</evidence>
<dbReference type="InterPro" id="IPR036940">
    <property type="entry name" value="PI3/4_kinase_cat_sf"/>
</dbReference>
<dbReference type="VEuPathDB" id="MicrosporidiaDB:DI09_23p80"/>
<dbReference type="GO" id="GO:0048015">
    <property type="term" value="P:phosphatidylinositol-mediated signaling"/>
    <property type="evidence" value="ECO:0007669"/>
    <property type="project" value="TreeGrafter"/>
</dbReference>
<evidence type="ECO:0000313" key="5">
    <source>
        <dbReference type="Proteomes" id="UP000029725"/>
    </source>
</evidence>
<dbReference type="GO" id="GO:0004430">
    <property type="term" value="F:1-phosphatidylinositol 4-kinase activity"/>
    <property type="evidence" value="ECO:0007669"/>
    <property type="project" value="TreeGrafter"/>
</dbReference>
<dbReference type="Gene3D" id="1.10.1070.11">
    <property type="entry name" value="Phosphatidylinositol 3-/4-kinase, catalytic domain"/>
    <property type="match status" value="1"/>
</dbReference>
<dbReference type="RefSeq" id="XP_013238387.1">
    <property type="nucleotide sequence ID" value="XM_013382933.1"/>
</dbReference>
<dbReference type="PROSITE" id="PS00915">
    <property type="entry name" value="PI3_4_KINASE_1"/>
    <property type="match status" value="1"/>
</dbReference>
<keyword evidence="5" id="KW-1185">Reference proteome</keyword>
<evidence type="ECO:0000256" key="2">
    <source>
        <dbReference type="ARBA" id="ARBA00022777"/>
    </source>
</evidence>
<dbReference type="PROSITE" id="PS50290">
    <property type="entry name" value="PI3_4_KINASE_3"/>
    <property type="match status" value="1"/>
</dbReference>
<dbReference type="PANTHER" id="PTHR10048">
    <property type="entry name" value="PHOSPHATIDYLINOSITOL KINASE"/>
    <property type="match status" value="1"/>
</dbReference>
<accession>A0A098VSA6</accession>
<comment type="caution">
    <text evidence="4">The sequence shown here is derived from an EMBL/GenBank/DDBJ whole genome shotgun (WGS) entry which is preliminary data.</text>
</comment>
<gene>
    <name evidence="4" type="ORF">DI09_23p80</name>
</gene>
<dbReference type="SUPFAM" id="SSF56112">
    <property type="entry name" value="Protein kinase-like (PK-like)"/>
    <property type="match status" value="1"/>
</dbReference>
<keyword evidence="1" id="KW-0808">Transferase</keyword>
<dbReference type="OrthoDB" id="10264149at2759"/>
<dbReference type="Proteomes" id="UP000029725">
    <property type="component" value="Unassembled WGS sequence"/>
</dbReference>
<dbReference type="InterPro" id="IPR049160">
    <property type="entry name" value="PI4KB-PIK1_PIK"/>
</dbReference>
<dbReference type="InterPro" id="IPR000403">
    <property type="entry name" value="PI3/4_kinase_cat_dom"/>
</dbReference>
<dbReference type="GO" id="GO:0005737">
    <property type="term" value="C:cytoplasm"/>
    <property type="evidence" value="ECO:0007669"/>
    <property type="project" value="TreeGrafter"/>
</dbReference>
<dbReference type="PANTHER" id="PTHR10048:SF22">
    <property type="entry name" value="PHOSPHATIDYLINOSITOL 4-KINASE BETA"/>
    <property type="match status" value="1"/>
</dbReference>
<dbReference type="Pfam" id="PF21245">
    <property type="entry name" value="PI4KB-PIK1_PIK"/>
    <property type="match status" value="1"/>
</dbReference>
<dbReference type="AlphaFoldDB" id="A0A098VSA6"/>